<dbReference type="Gramene" id="KOM44639">
    <property type="protein sequence ID" value="KOM44639"/>
    <property type="gene ID" value="LR48_Vigan05g224400"/>
</dbReference>
<evidence type="ECO:0000313" key="2">
    <source>
        <dbReference type="EMBL" id="KOM44639.1"/>
    </source>
</evidence>
<feature type="compositionally biased region" description="Basic and acidic residues" evidence="1">
    <location>
        <begin position="18"/>
        <end position="45"/>
    </location>
</feature>
<dbReference type="AlphaFoldDB" id="A0A0L9UQ26"/>
<proteinExistence type="predicted"/>
<gene>
    <name evidence="2" type="ORF">LR48_Vigan05g224400</name>
</gene>
<organism evidence="2 3">
    <name type="scientific">Phaseolus angularis</name>
    <name type="common">Azuki bean</name>
    <name type="synonym">Vigna angularis</name>
    <dbReference type="NCBI Taxonomy" id="3914"/>
    <lineage>
        <taxon>Eukaryota</taxon>
        <taxon>Viridiplantae</taxon>
        <taxon>Streptophyta</taxon>
        <taxon>Embryophyta</taxon>
        <taxon>Tracheophyta</taxon>
        <taxon>Spermatophyta</taxon>
        <taxon>Magnoliopsida</taxon>
        <taxon>eudicotyledons</taxon>
        <taxon>Gunneridae</taxon>
        <taxon>Pentapetalae</taxon>
        <taxon>rosids</taxon>
        <taxon>fabids</taxon>
        <taxon>Fabales</taxon>
        <taxon>Fabaceae</taxon>
        <taxon>Papilionoideae</taxon>
        <taxon>50 kb inversion clade</taxon>
        <taxon>NPAAA clade</taxon>
        <taxon>indigoferoid/millettioid clade</taxon>
        <taxon>Phaseoleae</taxon>
        <taxon>Vigna</taxon>
    </lineage>
</organism>
<dbReference type="EMBL" id="CM003375">
    <property type="protein sequence ID" value="KOM44639.1"/>
    <property type="molecule type" value="Genomic_DNA"/>
</dbReference>
<feature type="region of interest" description="Disordered" evidence="1">
    <location>
        <begin position="1"/>
        <end position="55"/>
    </location>
</feature>
<evidence type="ECO:0000313" key="3">
    <source>
        <dbReference type="Proteomes" id="UP000053144"/>
    </source>
</evidence>
<feature type="compositionally biased region" description="Polar residues" evidence="1">
    <location>
        <begin position="46"/>
        <end position="55"/>
    </location>
</feature>
<protein>
    <submittedName>
        <fullName evidence="2">Uncharacterized protein</fullName>
    </submittedName>
</protein>
<accession>A0A0L9UQ26</accession>
<sequence length="143" mass="16009">MGNENPQRRKSKSVTHIVEVKRTPVKEESSGEKIAKEASSRDASEGQRSPASSRSAISLHCCSALNRDPPWSPIFGTLLMKLDCTALFDLYCIEIALCRVEVEGVLGLIMPFFVGDLVQIEDENDDEGWFCECWRLKVKMEGD</sequence>
<dbReference type="Proteomes" id="UP000053144">
    <property type="component" value="Chromosome 5"/>
</dbReference>
<name>A0A0L9UQ26_PHAAN</name>
<reference evidence="3" key="1">
    <citation type="journal article" date="2015" name="Proc. Natl. Acad. Sci. U.S.A.">
        <title>Genome sequencing of adzuki bean (Vigna angularis) provides insight into high starch and low fat accumulation and domestication.</title>
        <authorList>
            <person name="Yang K."/>
            <person name="Tian Z."/>
            <person name="Chen C."/>
            <person name="Luo L."/>
            <person name="Zhao B."/>
            <person name="Wang Z."/>
            <person name="Yu L."/>
            <person name="Li Y."/>
            <person name="Sun Y."/>
            <person name="Li W."/>
            <person name="Chen Y."/>
            <person name="Li Y."/>
            <person name="Zhang Y."/>
            <person name="Ai D."/>
            <person name="Zhao J."/>
            <person name="Shang C."/>
            <person name="Ma Y."/>
            <person name="Wu B."/>
            <person name="Wang M."/>
            <person name="Gao L."/>
            <person name="Sun D."/>
            <person name="Zhang P."/>
            <person name="Guo F."/>
            <person name="Wang W."/>
            <person name="Li Y."/>
            <person name="Wang J."/>
            <person name="Varshney R.K."/>
            <person name="Wang J."/>
            <person name="Ling H.Q."/>
            <person name="Wan P."/>
        </authorList>
    </citation>
    <scope>NUCLEOTIDE SEQUENCE</scope>
    <source>
        <strain evidence="3">cv. Jingnong 6</strain>
    </source>
</reference>
<evidence type="ECO:0000256" key="1">
    <source>
        <dbReference type="SAM" id="MobiDB-lite"/>
    </source>
</evidence>